<dbReference type="GO" id="GO:0009691">
    <property type="term" value="P:cytokinin biosynthetic process"/>
    <property type="evidence" value="ECO:0007669"/>
    <property type="project" value="UniProtKB-UniRule"/>
</dbReference>
<proteinExistence type="inferred from homology"/>
<accession>A0A0R2H9X0</accession>
<name>A0A0R2H9X0_WEIVI</name>
<dbReference type="InterPro" id="IPR005269">
    <property type="entry name" value="LOG"/>
</dbReference>
<reference evidence="3 4" key="1">
    <citation type="journal article" date="2015" name="Genome Announc.">
        <title>Expanding the biotechnology potential of lactobacilli through comparative genomics of 213 strains and associated genera.</title>
        <authorList>
            <person name="Sun Z."/>
            <person name="Harris H.M."/>
            <person name="McCann A."/>
            <person name="Guo C."/>
            <person name="Argimon S."/>
            <person name="Zhang W."/>
            <person name="Yang X."/>
            <person name="Jeffery I.B."/>
            <person name="Cooney J.C."/>
            <person name="Kagawa T.F."/>
            <person name="Liu W."/>
            <person name="Song Y."/>
            <person name="Salvetti E."/>
            <person name="Wrobel A."/>
            <person name="Rasinkangas P."/>
            <person name="Parkhill J."/>
            <person name="Rea M.C."/>
            <person name="O'Sullivan O."/>
            <person name="Ritari J."/>
            <person name="Douillard F.P."/>
            <person name="Paul Ross R."/>
            <person name="Yang R."/>
            <person name="Briner A.E."/>
            <person name="Felis G.E."/>
            <person name="de Vos W.M."/>
            <person name="Barrangou R."/>
            <person name="Klaenhammer T.R."/>
            <person name="Caufield P.W."/>
            <person name="Cui Y."/>
            <person name="Zhang H."/>
            <person name="O'Toole P.W."/>
        </authorList>
    </citation>
    <scope>NUCLEOTIDE SEQUENCE [LARGE SCALE GENOMIC DNA]</scope>
    <source>
        <strain evidence="3 4">DSM 20410</strain>
    </source>
</reference>
<dbReference type="InterPro" id="IPR031100">
    <property type="entry name" value="LOG_fam"/>
</dbReference>
<dbReference type="GO" id="GO:0005829">
    <property type="term" value="C:cytosol"/>
    <property type="evidence" value="ECO:0007669"/>
    <property type="project" value="TreeGrafter"/>
</dbReference>
<dbReference type="AlphaFoldDB" id="A0A0R2H9X0"/>
<evidence type="ECO:0000256" key="2">
    <source>
        <dbReference type="RuleBase" id="RU363015"/>
    </source>
</evidence>
<evidence type="ECO:0000256" key="1">
    <source>
        <dbReference type="ARBA" id="ARBA00006763"/>
    </source>
</evidence>
<evidence type="ECO:0000313" key="3">
    <source>
        <dbReference type="EMBL" id="KRN46924.1"/>
    </source>
</evidence>
<gene>
    <name evidence="3" type="ORF">IV50_GL000190</name>
</gene>
<keyword evidence="4" id="KW-1185">Reference proteome</keyword>
<dbReference type="EMBL" id="JQBM01000001">
    <property type="protein sequence ID" value="KRN46924.1"/>
    <property type="molecule type" value="Genomic_DNA"/>
</dbReference>
<keyword evidence="2" id="KW-0378">Hydrolase</keyword>
<dbReference type="SUPFAM" id="SSF102405">
    <property type="entry name" value="MCP/YpsA-like"/>
    <property type="match status" value="1"/>
</dbReference>
<dbReference type="NCBIfam" id="TIGR00730">
    <property type="entry name" value="Rossman fold protein, TIGR00730 family"/>
    <property type="match status" value="1"/>
</dbReference>
<dbReference type="Gene3D" id="3.40.50.450">
    <property type="match status" value="1"/>
</dbReference>
<dbReference type="Pfam" id="PF03641">
    <property type="entry name" value="Lysine_decarbox"/>
    <property type="match status" value="1"/>
</dbReference>
<sequence length="195" mass="21684">MNWRHIMQKIAVYCGASTGNEPAYADATVALGTWLAEHQLELVYGGGGVGLMGLLAQTVLDHGGVVHGIMPQNLYDRGAAHPGLTDLEIVPNMSVRKQKMLAYADGCIALPGGPGTLEEIVEAFSWARIGDNDNPCVFYDVNHYYRPIQDMFQAMVNTEFLTQADFDKLGFFDSLPKMFQFMENYEPPLIRQYTK</sequence>
<evidence type="ECO:0000313" key="4">
    <source>
        <dbReference type="Proteomes" id="UP000051992"/>
    </source>
</evidence>
<keyword evidence="2" id="KW-0203">Cytokinin biosynthesis</keyword>
<comment type="caution">
    <text evidence="3">The sequence shown here is derived from an EMBL/GenBank/DDBJ whole genome shotgun (WGS) entry which is preliminary data.</text>
</comment>
<comment type="similarity">
    <text evidence="1 2">Belongs to the LOG family.</text>
</comment>
<protein>
    <recommendedName>
        <fullName evidence="2">Cytokinin riboside 5'-monophosphate phosphoribohydrolase</fullName>
        <ecNumber evidence="2">3.2.2.n1</ecNumber>
    </recommendedName>
</protein>
<dbReference type="GO" id="GO:0016799">
    <property type="term" value="F:hydrolase activity, hydrolyzing N-glycosyl compounds"/>
    <property type="evidence" value="ECO:0007669"/>
    <property type="project" value="TreeGrafter"/>
</dbReference>
<dbReference type="PANTHER" id="PTHR31223:SF70">
    <property type="entry name" value="LOG FAMILY PROTEIN YJL055W"/>
    <property type="match status" value="1"/>
</dbReference>
<dbReference type="PANTHER" id="PTHR31223">
    <property type="entry name" value="LOG FAMILY PROTEIN YJL055W"/>
    <property type="match status" value="1"/>
</dbReference>
<dbReference type="PATRIC" id="fig|1629.5.peg.192"/>
<dbReference type="EC" id="3.2.2.n1" evidence="2"/>
<dbReference type="Proteomes" id="UP000051992">
    <property type="component" value="Unassembled WGS sequence"/>
</dbReference>
<organism evidence="3 4">
    <name type="scientific">Weissella viridescens</name>
    <name type="common">Lactobacillus viridescens</name>
    <dbReference type="NCBI Taxonomy" id="1629"/>
    <lineage>
        <taxon>Bacteria</taxon>
        <taxon>Bacillati</taxon>
        <taxon>Bacillota</taxon>
        <taxon>Bacilli</taxon>
        <taxon>Lactobacillales</taxon>
        <taxon>Lactobacillaceae</taxon>
        <taxon>Weissella</taxon>
    </lineage>
</organism>